<keyword evidence="2" id="KW-1185">Reference proteome</keyword>
<sequence length="89" mass="10344">MQKENLVILKEEKAESLIEQTVKQALEKALPSIIRRSKLPKYIRTSDPCKLAHWSPAKCQYLRDEKSIRFIQHGKSIIYPTECVSFPES</sequence>
<evidence type="ECO:0000313" key="2">
    <source>
        <dbReference type="Proteomes" id="UP000218831"/>
    </source>
</evidence>
<dbReference type="EMBL" id="NSKE01000002">
    <property type="protein sequence ID" value="PAU95210.1"/>
    <property type="molecule type" value="Genomic_DNA"/>
</dbReference>
<dbReference type="AlphaFoldDB" id="A0A2A2GDF3"/>
<proteinExistence type="predicted"/>
<protein>
    <recommendedName>
        <fullName evidence="3">DNA-binding protein</fullName>
    </recommendedName>
</protein>
<accession>A0A2A2GDF3</accession>
<organism evidence="1 2">
    <name type="scientific">Fodinibius salipaludis</name>
    <dbReference type="NCBI Taxonomy" id="2032627"/>
    <lineage>
        <taxon>Bacteria</taxon>
        <taxon>Pseudomonadati</taxon>
        <taxon>Balneolota</taxon>
        <taxon>Balneolia</taxon>
        <taxon>Balneolales</taxon>
        <taxon>Balneolaceae</taxon>
        <taxon>Fodinibius</taxon>
    </lineage>
</organism>
<evidence type="ECO:0000313" key="1">
    <source>
        <dbReference type="EMBL" id="PAU95210.1"/>
    </source>
</evidence>
<name>A0A2A2GDF3_9BACT</name>
<gene>
    <name evidence="1" type="ORF">CK503_03150</name>
</gene>
<comment type="caution">
    <text evidence="1">The sequence shown here is derived from an EMBL/GenBank/DDBJ whole genome shotgun (WGS) entry which is preliminary data.</text>
</comment>
<dbReference type="Proteomes" id="UP000218831">
    <property type="component" value="Unassembled WGS sequence"/>
</dbReference>
<reference evidence="1 2" key="1">
    <citation type="submission" date="2017-08" db="EMBL/GenBank/DDBJ databases">
        <title>Aliifodinibius alkalisoli sp. nov., isolated from saline alkaline soil.</title>
        <authorList>
            <person name="Liu D."/>
            <person name="Zhang G."/>
        </authorList>
    </citation>
    <scope>NUCLEOTIDE SEQUENCE [LARGE SCALE GENOMIC DNA]</scope>
    <source>
        <strain evidence="1 2">WN023</strain>
    </source>
</reference>
<evidence type="ECO:0008006" key="3">
    <source>
        <dbReference type="Google" id="ProtNLM"/>
    </source>
</evidence>